<proteinExistence type="predicted"/>
<reference evidence="3" key="1">
    <citation type="submission" date="2019-09" db="EMBL/GenBank/DDBJ databases">
        <title>Yersinia canariae sp. nov., isolated from a human yersiniosis case.</title>
        <authorList>
            <person name="Nguyen S.V."/>
            <person name="Greig D."/>
            <person name="Hurley D."/>
            <person name="Cao Y."/>
            <person name="McCabe E."/>
            <person name="Mitchell M."/>
            <person name="Jenkins C."/>
            <person name="Fanning S."/>
        </authorList>
    </citation>
    <scope>NUCLEOTIDE SEQUENCE [LARGE SCALE GENOMIC DNA]</scope>
    <source>
        <strain evidence="3">NCTC 14382</strain>
    </source>
</reference>
<evidence type="ECO:0000313" key="3">
    <source>
        <dbReference type="Proteomes" id="UP000464402"/>
    </source>
</evidence>
<dbReference type="KEGG" id="yca:F0T03_01200"/>
<dbReference type="RefSeq" id="WP_159677076.1">
    <property type="nucleotide sequence ID" value="NZ_CP043727.1"/>
</dbReference>
<keyword evidence="1" id="KW-0732">Signal</keyword>
<feature type="chain" id="PRO_5033030425" evidence="1">
    <location>
        <begin position="24"/>
        <end position="367"/>
    </location>
</feature>
<organism evidence="2 3">
    <name type="scientific">Yersinia canariae</name>
    <dbReference type="NCBI Taxonomy" id="2607663"/>
    <lineage>
        <taxon>Bacteria</taxon>
        <taxon>Pseudomonadati</taxon>
        <taxon>Pseudomonadota</taxon>
        <taxon>Gammaproteobacteria</taxon>
        <taxon>Enterobacterales</taxon>
        <taxon>Yersiniaceae</taxon>
        <taxon>Yersinia</taxon>
    </lineage>
</organism>
<sequence length="367" mass="40790">MKTKSKKLLIGLLLLILHPVAMANPYFYDYVQSYSNCSAKLLDDGSVKVSFQANLIDGLFGQSTNEHQVKWGELVNIPYEGLKNTSLDSHNALLSLYFFNTDGSPNLNINVQHIHDTSLNGISHGSSNNNIKEIKFNSHQVVFNDTHYYVSFTTNANTLKNIRIGATVGGILISNGQEYSLLSSKGVSFNPLGNQCELFDPQANIAPSSLKVDPKFRLSTATWQLTNIDLDNLLDKTSDDDGLHAPLINPSANRFCISYRAIGIHNNHYMISASSINGLAPSSQYFQLKENKGNNIINYRVALINDEHAKTDFSLPPTYEKFVHLKADNSAGEEKMCWSPEIRLYHTDTTDKGSYSDTLNFTITPLA</sequence>
<keyword evidence="3" id="KW-1185">Reference proteome</keyword>
<feature type="signal peptide" evidence="1">
    <location>
        <begin position="1"/>
        <end position="23"/>
    </location>
</feature>
<name>A0A857EU65_9GAMM</name>
<dbReference type="Proteomes" id="UP000464402">
    <property type="component" value="Chromosome"/>
</dbReference>
<evidence type="ECO:0000313" key="2">
    <source>
        <dbReference type="EMBL" id="QHB30958.1"/>
    </source>
</evidence>
<accession>A0A857EU65</accession>
<dbReference type="AlphaFoldDB" id="A0A857EU65"/>
<protein>
    <submittedName>
        <fullName evidence="2">DUF945 domain-containing protein</fullName>
    </submittedName>
</protein>
<gene>
    <name evidence="2" type="ORF">F0T03_01200</name>
</gene>
<evidence type="ECO:0000256" key="1">
    <source>
        <dbReference type="SAM" id="SignalP"/>
    </source>
</evidence>
<dbReference type="EMBL" id="CP043727">
    <property type="protein sequence ID" value="QHB30958.1"/>
    <property type="molecule type" value="Genomic_DNA"/>
</dbReference>